<dbReference type="InterPro" id="IPR011779">
    <property type="entry name" value="SO4_adenylTrfase_lsu"/>
</dbReference>
<evidence type="ECO:0000256" key="7">
    <source>
        <dbReference type="ARBA" id="ARBA00022741"/>
    </source>
</evidence>
<comment type="catalytic activity">
    <reaction evidence="12">
        <text>sulfate + ATP + H(+) = adenosine 5'-phosphosulfate + diphosphate</text>
        <dbReference type="Rhea" id="RHEA:18133"/>
        <dbReference type="ChEBI" id="CHEBI:15378"/>
        <dbReference type="ChEBI" id="CHEBI:16189"/>
        <dbReference type="ChEBI" id="CHEBI:30616"/>
        <dbReference type="ChEBI" id="CHEBI:33019"/>
        <dbReference type="ChEBI" id="CHEBI:58243"/>
        <dbReference type="EC" id="2.7.7.4"/>
    </reaction>
</comment>
<dbReference type="OrthoDB" id="9804504at2"/>
<evidence type="ECO:0000256" key="13">
    <source>
        <dbReference type="HAMAP-Rule" id="MF_00065"/>
    </source>
</evidence>
<dbReference type="NCBIfam" id="TIGR02034">
    <property type="entry name" value="CysN"/>
    <property type="match status" value="1"/>
</dbReference>
<comment type="function">
    <text evidence="2">APS kinase catalyzes the synthesis of activated sulfate.</text>
</comment>
<keyword evidence="10" id="KW-0342">GTP-binding</keyword>
<dbReference type="PROSITE" id="PS51722">
    <property type="entry name" value="G_TR_2"/>
    <property type="match status" value="1"/>
</dbReference>
<keyword evidence="8 13" id="KW-0418">Kinase</keyword>
<dbReference type="GO" id="GO:0000103">
    <property type="term" value="P:sulfate assimilation"/>
    <property type="evidence" value="ECO:0007669"/>
    <property type="project" value="UniProtKB-UniRule"/>
</dbReference>
<evidence type="ECO:0000256" key="10">
    <source>
        <dbReference type="ARBA" id="ARBA00023134"/>
    </source>
</evidence>
<dbReference type="Pfam" id="PF00009">
    <property type="entry name" value="GTP_EFTU"/>
    <property type="match status" value="1"/>
</dbReference>
<evidence type="ECO:0000256" key="3">
    <source>
        <dbReference type="ARBA" id="ARBA00005438"/>
    </source>
</evidence>
<dbReference type="InterPro" id="IPR027417">
    <property type="entry name" value="P-loop_NTPase"/>
</dbReference>
<keyword evidence="11" id="KW-0511">Multifunctional enzyme</keyword>
<dbReference type="InterPro" id="IPR041757">
    <property type="entry name" value="CysN_GTP-bd"/>
</dbReference>
<dbReference type="InterPro" id="IPR054696">
    <property type="entry name" value="GTP-eEF1A_C"/>
</dbReference>
<sequence>MAKVLERQKEDLSIVIAGHVDHGKSTIIGRLLADTDSLPEGKLQQVKETCRRNSKPFEYAFLLDALKDEQSQGITIDSARCFFETDKRRYIIIDAPGHIEFLKNMVTGAARAEASLLVIDADEGVRENSRRHGYMLSMLGIKQVAVLINKMDLVGYNQQIFQEIVEEYTEFLHQINIKPISFIPVSGMRGDNIANLSKRTKWYQGETILEVLDSFNGEKLPGDKPFRMPIQDIYKFTKGGDDRRIIAGTIESGQIKIGDEIVFYPSGKRGKVKSIEAFNEDPKESVSVGYATGFTLEEQIYITRGEVATLAGQSRPQATSRIKVNLFWLGKNSMKKQKDYYLKLGTTKVKAKIEKVVRVIDASKLSQNEDKNEIERHDVAECILKLEKAIAFDLINEIAETSRFVIIDNYEIAGGGIIQNALEDEENWVSENNIIWHEGEVTYEDRCRNIGQQGLVVWFTGLSGSGKSTIAVEVEKELIKQGKVLYRLDGDNIRYGLNSDLGFIKEDRDENIRRITEVATLFKDAGLITLASFISPFKSMRDFAKKKIGEENFIEIYVKANIEVCVKRDPKGLYEKAKQGEIENFTGISSPYEEPEDPDVVIDTEELTVAESVEKVLKLVDSLQITVDSETQKRHPN</sequence>
<dbReference type="PRINTS" id="PR00315">
    <property type="entry name" value="ELONGATNFCT"/>
</dbReference>
<keyword evidence="16" id="KW-1185">Reference proteome</keyword>
<keyword evidence="13" id="KW-0597">Phosphoprotein</keyword>
<dbReference type="InterPro" id="IPR009000">
    <property type="entry name" value="Transl_B-barrel_sf"/>
</dbReference>
<dbReference type="InterPro" id="IPR050100">
    <property type="entry name" value="TRAFAC_GTPase_members"/>
</dbReference>
<evidence type="ECO:0000313" key="15">
    <source>
        <dbReference type="EMBL" id="SJZ33972.1"/>
    </source>
</evidence>
<dbReference type="InterPro" id="IPR059117">
    <property type="entry name" value="APS_kinase_dom"/>
</dbReference>
<accession>A0A1T4JUS2</accession>
<dbReference type="GO" id="GO:0070814">
    <property type="term" value="P:hydrogen sulfide biosynthetic process"/>
    <property type="evidence" value="ECO:0007669"/>
    <property type="project" value="UniProtKB-UniRule"/>
</dbReference>
<dbReference type="NCBIfam" id="TIGR00455">
    <property type="entry name" value="apsK"/>
    <property type="match status" value="1"/>
</dbReference>
<dbReference type="GO" id="GO:0005525">
    <property type="term" value="F:GTP binding"/>
    <property type="evidence" value="ECO:0007669"/>
    <property type="project" value="UniProtKB-KW"/>
</dbReference>
<dbReference type="CDD" id="cd04095">
    <property type="entry name" value="CysN_NoDQ_III"/>
    <property type="match status" value="1"/>
</dbReference>
<evidence type="ECO:0000256" key="9">
    <source>
        <dbReference type="ARBA" id="ARBA00022840"/>
    </source>
</evidence>
<comment type="pathway">
    <text evidence="13">Sulfur metabolism; hydrogen sulfide biosynthesis; sulfite from sulfate: step 2/3.</text>
</comment>
<dbReference type="AlphaFoldDB" id="A0A1T4JUS2"/>
<name>A0A1T4JUS2_9FIRM</name>
<evidence type="ECO:0000259" key="14">
    <source>
        <dbReference type="PROSITE" id="PS51722"/>
    </source>
</evidence>
<dbReference type="InterPro" id="IPR002891">
    <property type="entry name" value="APS"/>
</dbReference>
<organism evidence="15 16">
    <name type="scientific">Selenihalanaerobacter shriftii</name>
    <dbReference type="NCBI Taxonomy" id="142842"/>
    <lineage>
        <taxon>Bacteria</taxon>
        <taxon>Bacillati</taxon>
        <taxon>Bacillota</taxon>
        <taxon>Clostridia</taxon>
        <taxon>Halanaerobiales</taxon>
        <taxon>Halobacteroidaceae</taxon>
        <taxon>Selenihalanaerobacter</taxon>
    </lineage>
</organism>
<dbReference type="GO" id="GO:0005524">
    <property type="term" value="F:ATP binding"/>
    <property type="evidence" value="ECO:0007669"/>
    <property type="project" value="UniProtKB-UniRule"/>
</dbReference>
<dbReference type="Proteomes" id="UP000190625">
    <property type="component" value="Unassembled WGS sequence"/>
</dbReference>
<dbReference type="NCBIfam" id="NF003013">
    <property type="entry name" value="PRK03846.1"/>
    <property type="match status" value="1"/>
</dbReference>
<evidence type="ECO:0000256" key="8">
    <source>
        <dbReference type="ARBA" id="ARBA00022777"/>
    </source>
</evidence>
<dbReference type="InterPro" id="IPR031157">
    <property type="entry name" value="G_TR_CS"/>
</dbReference>
<dbReference type="UniPathway" id="UPA00140">
    <property type="reaction ID" value="UER00205"/>
</dbReference>
<evidence type="ECO:0000313" key="16">
    <source>
        <dbReference type="Proteomes" id="UP000190625"/>
    </source>
</evidence>
<dbReference type="InterPro" id="IPR000795">
    <property type="entry name" value="T_Tr_GTP-bd_dom"/>
</dbReference>
<dbReference type="CDD" id="cd04166">
    <property type="entry name" value="CysN_ATPS"/>
    <property type="match status" value="1"/>
</dbReference>
<comment type="similarity">
    <text evidence="13">Belongs to the APS kinase family.</text>
</comment>
<dbReference type="SUPFAM" id="SSF52540">
    <property type="entry name" value="P-loop containing nucleoside triphosphate hydrolases"/>
    <property type="match status" value="2"/>
</dbReference>
<dbReference type="RefSeq" id="WP_078808960.1">
    <property type="nucleotide sequence ID" value="NZ_FUWM01000004.1"/>
</dbReference>
<dbReference type="Gene3D" id="3.40.50.300">
    <property type="entry name" value="P-loop containing nucleotide triphosphate hydrolases"/>
    <property type="match status" value="2"/>
</dbReference>
<proteinExistence type="inferred from homology"/>
<dbReference type="SUPFAM" id="SSF50447">
    <property type="entry name" value="Translation proteins"/>
    <property type="match status" value="1"/>
</dbReference>
<keyword evidence="9 13" id="KW-0067">ATP-binding</keyword>
<feature type="domain" description="Tr-type G" evidence="14">
    <location>
        <begin position="9"/>
        <end position="226"/>
    </location>
</feature>
<comment type="catalytic activity">
    <reaction evidence="1 13">
        <text>adenosine 5'-phosphosulfate + ATP = 3'-phosphoadenylyl sulfate + ADP + H(+)</text>
        <dbReference type="Rhea" id="RHEA:24152"/>
        <dbReference type="ChEBI" id="CHEBI:15378"/>
        <dbReference type="ChEBI" id="CHEBI:30616"/>
        <dbReference type="ChEBI" id="CHEBI:58243"/>
        <dbReference type="ChEBI" id="CHEBI:58339"/>
        <dbReference type="ChEBI" id="CHEBI:456216"/>
        <dbReference type="EC" id="2.7.1.25"/>
    </reaction>
</comment>
<keyword evidence="7 13" id="KW-0547">Nucleotide-binding</keyword>
<reference evidence="16" key="1">
    <citation type="submission" date="2017-02" db="EMBL/GenBank/DDBJ databases">
        <authorList>
            <person name="Varghese N."/>
            <person name="Submissions S."/>
        </authorList>
    </citation>
    <scope>NUCLEOTIDE SEQUENCE [LARGE SCALE GENOMIC DNA]</scope>
    <source>
        <strain evidence="16">ATCC BAA-73</strain>
    </source>
</reference>
<evidence type="ECO:0000256" key="11">
    <source>
        <dbReference type="ARBA" id="ARBA00023268"/>
    </source>
</evidence>
<keyword evidence="5 13" id="KW-0808">Transferase</keyword>
<dbReference type="FunFam" id="3.40.50.300:FF:000212">
    <property type="entry name" value="Adenylyl-sulfate kinase"/>
    <property type="match status" value="1"/>
</dbReference>
<dbReference type="GO" id="GO:0004781">
    <property type="term" value="F:sulfate adenylyltransferase (ATP) activity"/>
    <property type="evidence" value="ECO:0007669"/>
    <property type="project" value="UniProtKB-EC"/>
</dbReference>
<dbReference type="EC" id="2.7.1.25" evidence="13"/>
<feature type="binding site" evidence="13">
    <location>
        <begin position="461"/>
        <end position="468"/>
    </location>
    <ligand>
        <name>ATP</name>
        <dbReference type="ChEBI" id="CHEBI:30616"/>
    </ligand>
</feature>
<evidence type="ECO:0000256" key="5">
    <source>
        <dbReference type="ARBA" id="ARBA00022679"/>
    </source>
</evidence>
<comment type="similarity">
    <text evidence="4">In the N-terminal section; belongs to the TRAFAC class translation factor GTPase superfamily. Classic translation factor GTPase family. CysN/NodQ subfamily.</text>
</comment>
<evidence type="ECO:0000256" key="2">
    <source>
        <dbReference type="ARBA" id="ARBA00002357"/>
    </source>
</evidence>
<dbReference type="Pfam" id="PF01583">
    <property type="entry name" value="APS_kinase"/>
    <property type="match status" value="1"/>
</dbReference>
<evidence type="ECO:0000256" key="6">
    <source>
        <dbReference type="ARBA" id="ARBA00022695"/>
    </source>
</evidence>
<gene>
    <name evidence="13" type="primary">cysC</name>
    <name evidence="15" type="ORF">SAMN02745118_00434</name>
</gene>
<evidence type="ECO:0000256" key="4">
    <source>
        <dbReference type="ARBA" id="ARBA00007237"/>
    </source>
</evidence>
<dbReference type="STRING" id="142842.SAMN02745118_00434"/>
<dbReference type="GO" id="GO:0003924">
    <property type="term" value="F:GTPase activity"/>
    <property type="evidence" value="ECO:0007669"/>
    <property type="project" value="InterPro"/>
</dbReference>
<dbReference type="GO" id="GO:0004020">
    <property type="term" value="F:adenylylsulfate kinase activity"/>
    <property type="evidence" value="ECO:0007669"/>
    <property type="project" value="UniProtKB-UniRule"/>
</dbReference>
<dbReference type="EMBL" id="FUWM01000004">
    <property type="protein sequence ID" value="SJZ33972.1"/>
    <property type="molecule type" value="Genomic_DNA"/>
</dbReference>
<comment type="function">
    <text evidence="13">Catalyzes the synthesis of activated sulfate.</text>
</comment>
<dbReference type="Gene3D" id="2.40.30.10">
    <property type="entry name" value="Translation factors"/>
    <property type="match status" value="2"/>
</dbReference>
<dbReference type="InterPro" id="IPR044139">
    <property type="entry name" value="CysN_NoDQ_III"/>
</dbReference>
<dbReference type="SUPFAM" id="SSF50465">
    <property type="entry name" value="EF-Tu/eEF-1alpha/eIF2-gamma C-terminal domain"/>
    <property type="match status" value="1"/>
</dbReference>
<dbReference type="Pfam" id="PF22594">
    <property type="entry name" value="GTP-eEF1A_C"/>
    <property type="match status" value="1"/>
</dbReference>
<keyword evidence="6" id="KW-0548">Nucleotidyltransferase</keyword>
<protein>
    <recommendedName>
        <fullName evidence="13">Adenylyl-sulfate kinase</fullName>
        <ecNumber evidence="13">2.7.1.25</ecNumber>
    </recommendedName>
    <alternativeName>
        <fullName evidence="13">APS kinase</fullName>
    </alternativeName>
    <alternativeName>
        <fullName evidence="13">ATP adenosine-5'-phosphosulfate 3'-phosphotransferase</fullName>
    </alternativeName>
    <alternativeName>
        <fullName evidence="13">Adenosine-5'-phosphosulfate kinase</fullName>
    </alternativeName>
</protein>
<dbReference type="CDD" id="cd02027">
    <property type="entry name" value="APSK"/>
    <property type="match status" value="1"/>
</dbReference>
<evidence type="ECO:0000256" key="1">
    <source>
        <dbReference type="ARBA" id="ARBA00001823"/>
    </source>
</evidence>
<dbReference type="PROSITE" id="PS00301">
    <property type="entry name" value="G_TR_1"/>
    <property type="match status" value="1"/>
</dbReference>
<feature type="active site" description="Phosphoserine intermediate" evidence="13">
    <location>
        <position position="535"/>
    </location>
</feature>
<dbReference type="HAMAP" id="MF_00065">
    <property type="entry name" value="Adenylyl_sulf_kinase"/>
    <property type="match status" value="1"/>
</dbReference>
<dbReference type="PANTHER" id="PTHR23115">
    <property type="entry name" value="TRANSLATION FACTOR"/>
    <property type="match status" value="1"/>
</dbReference>
<dbReference type="InterPro" id="IPR009001">
    <property type="entry name" value="Transl_elong_EF1A/Init_IF2_C"/>
</dbReference>
<evidence type="ECO:0000256" key="12">
    <source>
        <dbReference type="ARBA" id="ARBA00049370"/>
    </source>
</evidence>
<comment type="similarity">
    <text evidence="3">In the C-terminal section; belongs to the APS kinase family.</text>
</comment>